<name>A0A9N8CXL2_9ENTR</name>
<sequence length="210" mass="24074">MISWIASTIFGVHYPLRNIRICQTVLRRRLLMQHLKNIKKYTPDDENSQLLIKEHNVEFYISDDGRDWYKSQDDFLPDTLKIAYDEAGIIRCISKDVSSIYPRNLSIVEVEISTENKNVDISGGWVFDNGEIKPRQYSQDELREQAEAKKTELLSAATAAIAPLQDAVDIDISTEAEAALLLAWKKYRVLLNRVDTSNPEWPPHPDIKAS</sequence>
<accession>A0A9N8CXL2</accession>
<dbReference type="PANTHER" id="PTHR34413:SF2">
    <property type="entry name" value="PROPHAGE TAIL FIBER ASSEMBLY PROTEIN HOMOLOG TFAE-RELATED"/>
    <property type="match status" value="1"/>
</dbReference>
<organism evidence="1 2">
    <name type="scientific">Citrobacter werkmanii</name>
    <dbReference type="NCBI Taxonomy" id="67827"/>
    <lineage>
        <taxon>Bacteria</taxon>
        <taxon>Pseudomonadati</taxon>
        <taxon>Pseudomonadota</taxon>
        <taxon>Gammaproteobacteria</taxon>
        <taxon>Enterobacterales</taxon>
        <taxon>Enterobacteriaceae</taxon>
        <taxon>Citrobacter</taxon>
        <taxon>Citrobacter freundii complex</taxon>
    </lineage>
</organism>
<protein>
    <submittedName>
        <fullName evidence="1">Bacteriophage tail assembly protein</fullName>
    </submittedName>
</protein>
<evidence type="ECO:0000313" key="1">
    <source>
        <dbReference type="EMBL" id="CAB5608584.1"/>
    </source>
</evidence>
<reference evidence="1" key="1">
    <citation type="submission" date="2020-05" db="EMBL/GenBank/DDBJ databases">
        <authorList>
            <person name="Delgado-Blas J."/>
        </authorList>
    </citation>
    <scope>NUCLEOTIDE SEQUENCE</scope>
    <source>
        <strain evidence="1">BB1459</strain>
    </source>
</reference>
<gene>
    <name evidence="1" type="ORF">GHA_05602</name>
</gene>
<dbReference type="EMBL" id="CAHPQX010000054">
    <property type="protein sequence ID" value="CAB5608584.1"/>
    <property type="molecule type" value="Genomic_DNA"/>
</dbReference>
<evidence type="ECO:0000313" key="2">
    <source>
        <dbReference type="Proteomes" id="UP000834503"/>
    </source>
</evidence>
<dbReference type="InterPro" id="IPR003458">
    <property type="entry name" value="Phage_T4_Gp38_tail_assem"/>
</dbReference>
<dbReference type="Proteomes" id="UP000834503">
    <property type="component" value="Unassembled WGS sequence"/>
</dbReference>
<dbReference type="InterPro" id="IPR051220">
    <property type="entry name" value="TFA_Chaperone"/>
</dbReference>
<dbReference type="Pfam" id="PF02413">
    <property type="entry name" value="Caudo_TAP"/>
    <property type="match status" value="1"/>
</dbReference>
<comment type="caution">
    <text evidence="1">The sequence shown here is derived from an EMBL/GenBank/DDBJ whole genome shotgun (WGS) entry which is preliminary data.</text>
</comment>
<dbReference type="AlphaFoldDB" id="A0A9N8CXL2"/>
<dbReference type="PANTHER" id="PTHR34413">
    <property type="entry name" value="PROPHAGE TAIL FIBER ASSEMBLY PROTEIN HOMOLOG TFAE-RELATED-RELATED"/>
    <property type="match status" value="1"/>
</dbReference>
<proteinExistence type="predicted"/>